<evidence type="ECO:0000259" key="1">
    <source>
        <dbReference type="Pfam" id="PF01738"/>
    </source>
</evidence>
<proteinExistence type="predicted"/>
<dbReference type="AlphaFoldDB" id="A0A6N6VX46"/>
<evidence type="ECO:0000313" key="2">
    <source>
        <dbReference type="EMBL" id="KAB8040579.1"/>
    </source>
</evidence>
<dbReference type="OrthoDB" id="9787933at2"/>
<dbReference type="InterPro" id="IPR002925">
    <property type="entry name" value="Dienelactn_hydro"/>
</dbReference>
<dbReference type="Proteomes" id="UP000437748">
    <property type="component" value="Unassembled WGS sequence"/>
</dbReference>
<dbReference type="Gene3D" id="3.40.50.1820">
    <property type="entry name" value="alpha/beta hydrolase"/>
    <property type="match status" value="1"/>
</dbReference>
<dbReference type="InterPro" id="IPR051049">
    <property type="entry name" value="Dienelactone_hydrolase-like"/>
</dbReference>
<gene>
    <name evidence="2" type="ORF">GCL60_01275</name>
</gene>
<dbReference type="EMBL" id="WFLM01000001">
    <property type="protein sequence ID" value="KAB8040579.1"/>
    <property type="molecule type" value="Genomic_DNA"/>
</dbReference>
<dbReference type="PANTHER" id="PTHR46623:SF6">
    <property type="entry name" value="ALPHA_BETA-HYDROLASES SUPERFAMILY PROTEIN"/>
    <property type="match status" value="1"/>
</dbReference>
<comment type="caution">
    <text evidence="2">The sequence shown here is derived from an EMBL/GenBank/DDBJ whole genome shotgun (WGS) entry which is preliminary data.</text>
</comment>
<dbReference type="Pfam" id="PF01738">
    <property type="entry name" value="DLH"/>
    <property type="match status" value="1"/>
</dbReference>
<sequence>MDQDDKNSLANINRREFVLKTVVATGYALAVTPVAFSVISTDSEGIEVSDIQIPVGKSKIPGYFAMPKGNGPFPVLLICHEIFGVHEHIKDLCRRFAKLGFYAIAPNLFFRQGDVTKIKEIPDIISKVVSKVTNKQVNMDLDATVKFAKLNKKTDISKLNVTGFCWGGKTTWLYAAHNPNIKSAIAWYGPLVGNPGDKMEFPVNIAATLKVPVLGLYGGKDARITQEHVDQMQNALDKGKSGSKIIVYPEAEHGFFADYRPSYNKMAADEGIREMLNWIKNH</sequence>
<name>A0A6N6VX46_9BACT</name>
<dbReference type="SUPFAM" id="SSF53474">
    <property type="entry name" value="alpha/beta-Hydrolases"/>
    <property type="match status" value="1"/>
</dbReference>
<feature type="domain" description="Dienelactone hydrolase" evidence="1">
    <location>
        <begin position="60"/>
        <end position="281"/>
    </location>
</feature>
<protein>
    <submittedName>
        <fullName evidence="2">Carboxymethylenebutenolidase</fullName>
    </submittedName>
</protein>
<organism evidence="2 3">
    <name type="scientific">Silvanigrella paludirubra</name>
    <dbReference type="NCBI Taxonomy" id="2499159"/>
    <lineage>
        <taxon>Bacteria</taxon>
        <taxon>Pseudomonadati</taxon>
        <taxon>Bdellovibrionota</taxon>
        <taxon>Oligoflexia</taxon>
        <taxon>Silvanigrellales</taxon>
        <taxon>Silvanigrellaceae</taxon>
        <taxon>Silvanigrella</taxon>
    </lineage>
</organism>
<dbReference type="GO" id="GO:0016787">
    <property type="term" value="F:hydrolase activity"/>
    <property type="evidence" value="ECO:0007669"/>
    <property type="project" value="InterPro"/>
</dbReference>
<dbReference type="PANTHER" id="PTHR46623">
    <property type="entry name" value="CARBOXYMETHYLENEBUTENOLIDASE-RELATED"/>
    <property type="match status" value="1"/>
</dbReference>
<dbReference type="InterPro" id="IPR029058">
    <property type="entry name" value="AB_hydrolase_fold"/>
</dbReference>
<reference evidence="2 3" key="1">
    <citation type="submission" date="2019-10" db="EMBL/GenBank/DDBJ databases">
        <title>New species of Slilvanegrellaceae.</title>
        <authorList>
            <person name="Pitt A."/>
            <person name="Hahn M.W."/>
        </authorList>
    </citation>
    <scope>NUCLEOTIDE SEQUENCE [LARGE SCALE GENOMIC DNA]</scope>
    <source>
        <strain evidence="2 3">SP-Ram-0.45-NSY-1</strain>
    </source>
</reference>
<evidence type="ECO:0000313" key="3">
    <source>
        <dbReference type="Proteomes" id="UP000437748"/>
    </source>
</evidence>
<keyword evidence="3" id="KW-1185">Reference proteome</keyword>
<dbReference type="RefSeq" id="WP_153418094.1">
    <property type="nucleotide sequence ID" value="NZ_WFLM01000001.1"/>
</dbReference>
<accession>A0A6N6VX46</accession>